<dbReference type="OrthoDB" id="27214at2759"/>
<keyword evidence="2" id="KW-1185">Reference proteome</keyword>
<sequence>MLFSGYFHDAERLISSNTTVFYHLTTQPDIGIMVVHTFGALNAEVNAILESHVAFNNRCMTKILVDSQGNGGGLIPGPDAVPKQATPRCVLRSRPVSH</sequence>
<protein>
    <recommendedName>
        <fullName evidence="3">Tail specific protease domain-containing protein</fullName>
    </recommendedName>
</protein>
<proteinExistence type="predicted"/>
<evidence type="ECO:0000313" key="2">
    <source>
        <dbReference type="Proteomes" id="UP000078512"/>
    </source>
</evidence>
<gene>
    <name evidence="1" type="ORF">K457DRAFT_143059</name>
</gene>
<name>A0A197JD17_9FUNG</name>
<evidence type="ECO:0008006" key="3">
    <source>
        <dbReference type="Google" id="ProtNLM"/>
    </source>
</evidence>
<accession>A0A197JD17</accession>
<reference evidence="1 2" key="1">
    <citation type="submission" date="2016-05" db="EMBL/GenBank/DDBJ databases">
        <title>Genome sequencing reveals origins of a unique bacterial endosymbiosis in the earliest lineages of terrestrial Fungi.</title>
        <authorList>
            <consortium name="DOE Joint Genome Institute"/>
            <person name="Uehling J."/>
            <person name="Gryganskyi A."/>
            <person name="Hameed K."/>
            <person name="Tschaplinski T."/>
            <person name="Misztal P."/>
            <person name="Wu S."/>
            <person name="Desiro A."/>
            <person name="Vande Pol N."/>
            <person name="Du Z.-Y."/>
            <person name="Zienkiewicz A."/>
            <person name="Zienkiewicz K."/>
            <person name="Morin E."/>
            <person name="Tisserant E."/>
            <person name="Splivallo R."/>
            <person name="Hainaut M."/>
            <person name="Henrissat B."/>
            <person name="Ohm R."/>
            <person name="Kuo A."/>
            <person name="Yan J."/>
            <person name="Lipzen A."/>
            <person name="Nolan M."/>
            <person name="Labutti K."/>
            <person name="Barry K."/>
            <person name="Goldstein A."/>
            <person name="Labbe J."/>
            <person name="Schadt C."/>
            <person name="Tuskan G."/>
            <person name="Grigoriev I."/>
            <person name="Martin F."/>
            <person name="Vilgalys R."/>
            <person name="Bonito G."/>
        </authorList>
    </citation>
    <scope>NUCLEOTIDE SEQUENCE [LARGE SCALE GENOMIC DNA]</scope>
    <source>
        <strain evidence="1 2">AG-77</strain>
    </source>
</reference>
<evidence type="ECO:0000313" key="1">
    <source>
        <dbReference type="EMBL" id="OAQ23005.1"/>
    </source>
</evidence>
<organism evidence="1 2">
    <name type="scientific">Linnemannia elongata AG-77</name>
    <dbReference type="NCBI Taxonomy" id="1314771"/>
    <lineage>
        <taxon>Eukaryota</taxon>
        <taxon>Fungi</taxon>
        <taxon>Fungi incertae sedis</taxon>
        <taxon>Mucoromycota</taxon>
        <taxon>Mortierellomycotina</taxon>
        <taxon>Mortierellomycetes</taxon>
        <taxon>Mortierellales</taxon>
        <taxon>Mortierellaceae</taxon>
        <taxon>Linnemannia</taxon>
    </lineage>
</organism>
<dbReference type="Proteomes" id="UP000078512">
    <property type="component" value="Unassembled WGS sequence"/>
</dbReference>
<dbReference type="AlphaFoldDB" id="A0A197JD17"/>
<dbReference type="EMBL" id="KV442133">
    <property type="protein sequence ID" value="OAQ23005.1"/>
    <property type="molecule type" value="Genomic_DNA"/>
</dbReference>